<dbReference type="EMBL" id="CAUYUJ010017093">
    <property type="protein sequence ID" value="CAK0871632.1"/>
    <property type="molecule type" value="Genomic_DNA"/>
</dbReference>
<keyword evidence="2" id="KW-1185">Reference proteome</keyword>
<dbReference type="Proteomes" id="UP001189429">
    <property type="component" value="Unassembled WGS sequence"/>
</dbReference>
<organism evidence="1 2">
    <name type="scientific">Prorocentrum cordatum</name>
    <dbReference type="NCBI Taxonomy" id="2364126"/>
    <lineage>
        <taxon>Eukaryota</taxon>
        <taxon>Sar</taxon>
        <taxon>Alveolata</taxon>
        <taxon>Dinophyceae</taxon>
        <taxon>Prorocentrales</taxon>
        <taxon>Prorocentraceae</taxon>
        <taxon>Prorocentrum</taxon>
    </lineage>
</organism>
<evidence type="ECO:0000313" key="2">
    <source>
        <dbReference type="Proteomes" id="UP001189429"/>
    </source>
</evidence>
<reference evidence="1" key="1">
    <citation type="submission" date="2023-10" db="EMBL/GenBank/DDBJ databases">
        <authorList>
            <person name="Chen Y."/>
            <person name="Shah S."/>
            <person name="Dougan E. K."/>
            <person name="Thang M."/>
            <person name="Chan C."/>
        </authorList>
    </citation>
    <scope>NUCLEOTIDE SEQUENCE [LARGE SCALE GENOMIC DNA]</scope>
</reference>
<evidence type="ECO:0008006" key="3">
    <source>
        <dbReference type="Google" id="ProtNLM"/>
    </source>
</evidence>
<protein>
    <recommendedName>
        <fullName evidence="3">Hexosyltransferase</fullName>
    </recommendedName>
</protein>
<evidence type="ECO:0000313" key="1">
    <source>
        <dbReference type="EMBL" id="CAK0871632.1"/>
    </source>
</evidence>
<comment type="caution">
    <text evidence="1">The sequence shown here is derived from an EMBL/GenBank/DDBJ whole genome shotgun (WGS) entry which is preliminary data.</text>
</comment>
<gene>
    <name evidence="1" type="ORF">PCOR1329_LOCUS57406</name>
</gene>
<proteinExistence type="predicted"/>
<name>A0ABN9VHT8_9DINO</name>
<accession>A0ABN9VHT8</accession>
<sequence>MDVRAMARDGGVLVGDDGWRRYGPFAISSQSFFSLLGRRETTRHEWDMVCANSIYKTENEDVPYGMFDCFAFRTKKNDTFNAGECPMDKEQGMKLWASYDLVPVHSCFGGLALYRPEALFRCRYDPAAYDCEHVPLHQCMRKHGSENRMFMDTLLTTAYVVKGHESSYDDSLHQRCVAGG</sequence>